<evidence type="ECO:0000313" key="5">
    <source>
        <dbReference type="Proteomes" id="UP000663879"/>
    </source>
</evidence>
<keyword evidence="5" id="KW-1185">Reference proteome</keyword>
<comment type="caution">
    <text evidence="4">The sequence shown here is derived from an EMBL/GenBank/DDBJ whole genome shotgun (WGS) entry which is preliminary data.</text>
</comment>
<dbReference type="OrthoDB" id="10071132at2759"/>
<name>A0A813ZDV4_9BILA</name>
<evidence type="ECO:0000256" key="1">
    <source>
        <dbReference type="ARBA" id="ARBA00009995"/>
    </source>
</evidence>
<evidence type="ECO:0000256" key="2">
    <source>
        <dbReference type="ARBA" id="ARBA00022676"/>
    </source>
</evidence>
<dbReference type="CDD" id="cd03784">
    <property type="entry name" value="GT1_Gtf-like"/>
    <property type="match status" value="1"/>
</dbReference>
<gene>
    <name evidence="4" type="ORF">OXX778_LOCUS11290</name>
</gene>
<dbReference type="PANTHER" id="PTHR48043:SF145">
    <property type="entry name" value="FI06409P-RELATED"/>
    <property type="match status" value="1"/>
</dbReference>
<dbReference type="Pfam" id="PF00201">
    <property type="entry name" value="UDPGT"/>
    <property type="match status" value="1"/>
</dbReference>
<accession>A0A813ZDV4</accession>
<dbReference type="PANTHER" id="PTHR48043">
    <property type="entry name" value="EG:EG0003.4 PROTEIN-RELATED"/>
    <property type="match status" value="1"/>
</dbReference>
<evidence type="ECO:0000256" key="3">
    <source>
        <dbReference type="ARBA" id="ARBA00022679"/>
    </source>
</evidence>
<sequence>FNLIKTSKKLIYASLGTIFNYDLSVFERIIEAIRLLNDENSENNDKLKVLISCGQINMDKFSEKVKNSNYIIPKNVILLSYAPQIEILERASLFITHAGMNSTSEAIHYGVPVLCMPIKVDQPLCAMRLVDDLNLGVKIDANSFKPEDLEQCISKVLNDQSYLDRILKYSKLSRNYDGTKTTADIVECCI</sequence>
<evidence type="ECO:0000313" key="4">
    <source>
        <dbReference type="EMBL" id="CAF0898772.1"/>
    </source>
</evidence>
<dbReference type="AlphaFoldDB" id="A0A813ZDV4"/>
<dbReference type="Proteomes" id="UP000663879">
    <property type="component" value="Unassembled WGS sequence"/>
</dbReference>
<keyword evidence="2" id="KW-0328">Glycosyltransferase</keyword>
<protein>
    <recommendedName>
        <fullName evidence="6">Glucuronosyltransferase</fullName>
    </recommendedName>
</protein>
<organism evidence="4 5">
    <name type="scientific">Brachionus calyciflorus</name>
    <dbReference type="NCBI Taxonomy" id="104777"/>
    <lineage>
        <taxon>Eukaryota</taxon>
        <taxon>Metazoa</taxon>
        <taxon>Spiralia</taxon>
        <taxon>Gnathifera</taxon>
        <taxon>Rotifera</taxon>
        <taxon>Eurotatoria</taxon>
        <taxon>Monogononta</taxon>
        <taxon>Pseudotrocha</taxon>
        <taxon>Ploima</taxon>
        <taxon>Brachionidae</taxon>
        <taxon>Brachionus</taxon>
    </lineage>
</organism>
<proteinExistence type="inferred from homology"/>
<dbReference type="GO" id="GO:0008194">
    <property type="term" value="F:UDP-glycosyltransferase activity"/>
    <property type="evidence" value="ECO:0007669"/>
    <property type="project" value="InterPro"/>
</dbReference>
<dbReference type="SUPFAM" id="SSF53756">
    <property type="entry name" value="UDP-Glycosyltransferase/glycogen phosphorylase"/>
    <property type="match status" value="1"/>
</dbReference>
<reference evidence="4" key="1">
    <citation type="submission" date="2021-02" db="EMBL/GenBank/DDBJ databases">
        <authorList>
            <person name="Nowell W R."/>
        </authorList>
    </citation>
    <scope>NUCLEOTIDE SEQUENCE</scope>
    <source>
        <strain evidence="4">Ploen Becks lab</strain>
    </source>
</reference>
<dbReference type="Gene3D" id="3.40.50.2000">
    <property type="entry name" value="Glycogen Phosphorylase B"/>
    <property type="match status" value="1"/>
</dbReference>
<dbReference type="InterPro" id="IPR002213">
    <property type="entry name" value="UDP_glucos_trans"/>
</dbReference>
<keyword evidence="3" id="KW-0808">Transferase</keyword>
<comment type="similarity">
    <text evidence="1">Belongs to the UDP-glycosyltransferase family.</text>
</comment>
<feature type="non-terminal residue" evidence="4">
    <location>
        <position position="1"/>
    </location>
</feature>
<dbReference type="EMBL" id="CAJNOC010001891">
    <property type="protein sequence ID" value="CAF0898772.1"/>
    <property type="molecule type" value="Genomic_DNA"/>
</dbReference>
<evidence type="ECO:0008006" key="6">
    <source>
        <dbReference type="Google" id="ProtNLM"/>
    </source>
</evidence>
<dbReference type="InterPro" id="IPR050271">
    <property type="entry name" value="UDP-glycosyltransferase"/>
</dbReference>